<feature type="compositionally biased region" description="Pro residues" evidence="1">
    <location>
        <begin position="232"/>
        <end position="242"/>
    </location>
</feature>
<dbReference type="AlphaFoldDB" id="A0A4V6CSV2"/>
<sequence>MAFPLPLPLKIATGLVVTGVERIRSLPADLSALPVQAAGYALRVSMKVQQEIAELATKGDETLSAVFGGGQPERSPLATFDDDLPTPPRPRPRPSGTGAAERRQPETTGRGDETGSTATVTPVDRARRGVKPTVPVVPPGARIDGVPVEPEDTTPTTPAPTTPAETTTAPADAAPREDAEPAAPAETLVPADWSVTREDPAAAAAAIDEPTAHVATEPDPVVWTTATDEPIAGPPVTPPLPLPDYDQLTVAQVRGHLRRLTADDVQSLLDHEQQSAARAPFLTLLSNRLVTLQHSS</sequence>
<keyword evidence="3" id="KW-1185">Reference proteome</keyword>
<reference evidence="2 3" key="1">
    <citation type="submission" date="2019-05" db="EMBL/GenBank/DDBJ databases">
        <title>Nakamurella sp. N5BH11, whole genome shotgun sequence.</title>
        <authorList>
            <person name="Tuo L."/>
        </authorList>
    </citation>
    <scope>NUCLEOTIDE SEQUENCE [LARGE SCALE GENOMIC DNA]</scope>
    <source>
        <strain evidence="2 3">N5BH11</strain>
    </source>
</reference>
<dbReference type="EMBL" id="SZZH01000001">
    <property type="protein sequence ID" value="TKV61635.1"/>
    <property type="molecule type" value="Genomic_DNA"/>
</dbReference>
<protein>
    <submittedName>
        <fullName evidence="2">Lipid droplet-associated protein</fullName>
    </submittedName>
</protein>
<accession>A0A4V6CSV2</accession>
<organism evidence="2 3">
    <name type="scientific">Nakamurella flava</name>
    <dbReference type="NCBI Taxonomy" id="2576308"/>
    <lineage>
        <taxon>Bacteria</taxon>
        <taxon>Bacillati</taxon>
        <taxon>Actinomycetota</taxon>
        <taxon>Actinomycetes</taxon>
        <taxon>Nakamurellales</taxon>
        <taxon>Nakamurellaceae</taxon>
        <taxon>Nakamurella</taxon>
    </lineage>
</organism>
<evidence type="ECO:0000313" key="2">
    <source>
        <dbReference type="EMBL" id="TKV61635.1"/>
    </source>
</evidence>
<proteinExistence type="predicted"/>
<dbReference type="NCBIfam" id="NF033649">
    <property type="entry name" value="LipDrop_Rv1109c"/>
    <property type="match status" value="1"/>
</dbReference>
<dbReference type="OrthoDB" id="3544242at2"/>
<dbReference type="RefSeq" id="WP_137448940.1">
    <property type="nucleotide sequence ID" value="NZ_SZZH01000001.1"/>
</dbReference>
<gene>
    <name evidence="2" type="ORF">FDO65_08775</name>
</gene>
<dbReference type="Proteomes" id="UP000306985">
    <property type="component" value="Unassembled WGS sequence"/>
</dbReference>
<evidence type="ECO:0000256" key="1">
    <source>
        <dbReference type="SAM" id="MobiDB-lite"/>
    </source>
</evidence>
<dbReference type="InterPro" id="IPR047728">
    <property type="entry name" value="LipDrop-assoc"/>
</dbReference>
<feature type="compositionally biased region" description="Low complexity" evidence="1">
    <location>
        <begin position="162"/>
        <end position="173"/>
    </location>
</feature>
<feature type="region of interest" description="Disordered" evidence="1">
    <location>
        <begin position="63"/>
        <end position="219"/>
    </location>
</feature>
<name>A0A4V6CSV2_9ACTN</name>
<feature type="region of interest" description="Disordered" evidence="1">
    <location>
        <begin position="224"/>
        <end position="243"/>
    </location>
</feature>
<evidence type="ECO:0000313" key="3">
    <source>
        <dbReference type="Proteomes" id="UP000306985"/>
    </source>
</evidence>
<comment type="caution">
    <text evidence="2">The sequence shown here is derived from an EMBL/GenBank/DDBJ whole genome shotgun (WGS) entry which is preliminary data.</text>
</comment>
<feature type="compositionally biased region" description="Basic and acidic residues" evidence="1">
    <location>
        <begin position="100"/>
        <end position="113"/>
    </location>
</feature>